<evidence type="ECO:0000313" key="2">
    <source>
        <dbReference type="EMBL" id="ARF72744.1"/>
    </source>
</evidence>
<gene>
    <name evidence="2" type="ORF">B7C62_11005</name>
</gene>
<accession>A0ABC8BQV9</accession>
<dbReference type="EMBL" id="CP020563">
    <property type="protein sequence ID" value="ARF72744.1"/>
    <property type="molecule type" value="Genomic_DNA"/>
</dbReference>
<dbReference type="Proteomes" id="UP000192251">
    <property type="component" value="Chromosome"/>
</dbReference>
<dbReference type="KEGG" id="kab:B7C62_11005"/>
<evidence type="ECO:0008006" key="4">
    <source>
        <dbReference type="Google" id="ProtNLM"/>
    </source>
</evidence>
<evidence type="ECO:0000313" key="3">
    <source>
        <dbReference type="Proteomes" id="UP000192251"/>
    </source>
</evidence>
<feature type="transmembrane region" description="Helical" evidence="1">
    <location>
        <begin position="12"/>
        <end position="29"/>
    </location>
</feature>
<keyword evidence="3" id="KW-1185">Reference proteome</keyword>
<dbReference type="AlphaFoldDB" id="A0ABC8BQV9"/>
<sequence length="133" mass="13663">MSPMLAGATADGVFKVVLGAAFVLGHTRLGDPLGVPAWLMAVSGVALLIGGGIEIRYVRRRPMATCLRLMIAYDSGWVVASAAALVMAWQGSTAGGELWVAYLTAAPLLLAALLIRTPASAPDSAPASTSVRE</sequence>
<feature type="transmembrane region" description="Helical" evidence="1">
    <location>
        <begin position="70"/>
        <end position="92"/>
    </location>
</feature>
<dbReference type="RefSeq" id="WP_084746555.1">
    <property type="nucleotide sequence ID" value="NZ_CP020563.1"/>
</dbReference>
<proteinExistence type="predicted"/>
<keyword evidence="1" id="KW-0472">Membrane</keyword>
<organism evidence="2 3">
    <name type="scientific">Kitasatospora albolonga</name>
    <dbReference type="NCBI Taxonomy" id="68173"/>
    <lineage>
        <taxon>Bacteria</taxon>
        <taxon>Bacillati</taxon>
        <taxon>Actinomycetota</taxon>
        <taxon>Actinomycetes</taxon>
        <taxon>Kitasatosporales</taxon>
        <taxon>Streptomycetaceae</taxon>
        <taxon>Kitasatospora</taxon>
    </lineage>
</organism>
<keyword evidence="1" id="KW-1133">Transmembrane helix</keyword>
<evidence type="ECO:0000256" key="1">
    <source>
        <dbReference type="SAM" id="Phobius"/>
    </source>
</evidence>
<feature type="transmembrane region" description="Helical" evidence="1">
    <location>
        <begin position="35"/>
        <end position="58"/>
    </location>
</feature>
<protein>
    <recommendedName>
        <fullName evidence="4">DoxX family protein</fullName>
    </recommendedName>
</protein>
<feature type="transmembrane region" description="Helical" evidence="1">
    <location>
        <begin position="98"/>
        <end position="115"/>
    </location>
</feature>
<keyword evidence="1" id="KW-0812">Transmembrane</keyword>
<reference evidence="2 3" key="1">
    <citation type="submission" date="2017-04" db="EMBL/GenBank/DDBJ databases">
        <title>The complete genome sequence of Streptomyces albolongus YIM 101047, the producer of novel bafilomycins and novel odoriferous sesquiterpenoids.</title>
        <authorList>
            <person name="Yin M."/>
            <person name="Jiang Y."/>
        </authorList>
    </citation>
    <scope>NUCLEOTIDE SEQUENCE [LARGE SCALE GENOMIC DNA]</scope>
    <source>
        <strain evidence="2 3">YIM 101047</strain>
    </source>
</reference>
<name>A0ABC8BQV9_9ACTN</name>